<reference evidence="1" key="1">
    <citation type="submission" date="2018-02" db="EMBL/GenBank/DDBJ databases">
        <title>Rhizophora mucronata_Transcriptome.</title>
        <authorList>
            <person name="Meera S.P."/>
            <person name="Sreeshan A."/>
            <person name="Augustine A."/>
        </authorList>
    </citation>
    <scope>NUCLEOTIDE SEQUENCE</scope>
    <source>
        <tissue evidence="1">Leaf</tissue>
    </source>
</reference>
<dbReference type="EMBL" id="GGEC01073501">
    <property type="protein sequence ID" value="MBX53985.1"/>
    <property type="molecule type" value="Transcribed_RNA"/>
</dbReference>
<evidence type="ECO:0000313" key="1">
    <source>
        <dbReference type="EMBL" id="MBX53985.1"/>
    </source>
</evidence>
<proteinExistence type="predicted"/>
<protein>
    <submittedName>
        <fullName evidence="1">Uncharacterized protein</fullName>
    </submittedName>
</protein>
<name>A0A2P2PGW9_RHIMU</name>
<accession>A0A2P2PGW9</accession>
<sequence length="26" mass="3165">MPDGYRFHVQSISNKTCFIWDRFTKS</sequence>
<organism evidence="1">
    <name type="scientific">Rhizophora mucronata</name>
    <name type="common">Asiatic mangrove</name>
    <dbReference type="NCBI Taxonomy" id="61149"/>
    <lineage>
        <taxon>Eukaryota</taxon>
        <taxon>Viridiplantae</taxon>
        <taxon>Streptophyta</taxon>
        <taxon>Embryophyta</taxon>
        <taxon>Tracheophyta</taxon>
        <taxon>Spermatophyta</taxon>
        <taxon>Magnoliopsida</taxon>
        <taxon>eudicotyledons</taxon>
        <taxon>Gunneridae</taxon>
        <taxon>Pentapetalae</taxon>
        <taxon>rosids</taxon>
        <taxon>fabids</taxon>
        <taxon>Malpighiales</taxon>
        <taxon>Rhizophoraceae</taxon>
        <taxon>Rhizophora</taxon>
    </lineage>
</organism>
<dbReference type="AlphaFoldDB" id="A0A2P2PGW9"/>